<keyword evidence="4" id="KW-1185">Reference proteome</keyword>
<name>A0A1G9EUQ2_9EURY</name>
<organism evidence="3 4">
    <name type="scientific">Natronorubrum texcoconense</name>
    <dbReference type="NCBI Taxonomy" id="1095776"/>
    <lineage>
        <taxon>Archaea</taxon>
        <taxon>Methanobacteriati</taxon>
        <taxon>Methanobacteriota</taxon>
        <taxon>Stenosarchaea group</taxon>
        <taxon>Halobacteria</taxon>
        <taxon>Halobacteriales</taxon>
        <taxon>Natrialbaceae</taxon>
        <taxon>Natronorubrum</taxon>
    </lineage>
</organism>
<dbReference type="EMBL" id="FNFE01000007">
    <property type="protein sequence ID" value="SDK79896.1"/>
    <property type="molecule type" value="Genomic_DNA"/>
</dbReference>
<evidence type="ECO:0000313" key="3">
    <source>
        <dbReference type="EMBL" id="SDK79896.1"/>
    </source>
</evidence>
<dbReference type="RefSeq" id="WP_090310960.1">
    <property type="nucleotide sequence ID" value="NZ_FNFE01000007.1"/>
</dbReference>
<dbReference type="STRING" id="1095776.SAMN04515672_3987"/>
<reference evidence="4" key="1">
    <citation type="submission" date="2016-10" db="EMBL/GenBank/DDBJ databases">
        <authorList>
            <person name="Varghese N."/>
            <person name="Submissions S."/>
        </authorList>
    </citation>
    <scope>NUCLEOTIDE SEQUENCE [LARGE SCALE GENOMIC DNA]</scope>
    <source>
        <strain evidence="4">B4,CECT 8067,JCM 17497</strain>
    </source>
</reference>
<feature type="domain" description="Halobacterial output" evidence="2">
    <location>
        <begin position="37"/>
        <end position="107"/>
    </location>
</feature>
<gene>
    <name evidence="3" type="ORF">SAMN04515672_3987</name>
</gene>
<dbReference type="Proteomes" id="UP000198882">
    <property type="component" value="Unassembled WGS sequence"/>
</dbReference>
<evidence type="ECO:0000313" key="4">
    <source>
        <dbReference type="Proteomes" id="UP000198882"/>
    </source>
</evidence>
<dbReference type="InterPro" id="IPR040624">
    <property type="entry name" value="HalOD1"/>
</dbReference>
<evidence type="ECO:0000256" key="1">
    <source>
        <dbReference type="SAM" id="MobiDB-lite"/>
    </source>
</evidence>
<dbReference type="AlphaFoldDB" id="A0A1G9EUQ2"/>
<proteinExistence type="predicted"/>
<protein>
    <recommendedName>
        <fullName evidence="2">Halobacterial output domain-containing protein</fullName>
    </recommendedName>
</protein>
<evidence type="ECO:0000259" key="2">
    <source>
        <dbReference type="Pfam" id="PF18545"/>
    </source>
</evidence>
<dbReference type="Pfam" id="PF18545">
    <property type="entry name" value="HalOD1"/>
    <property type="match status" value="1"/>
</dbReference>
<feature type="region of interest" description="Disordered" evidence="1">
    <location>
        <begin position="1"/>
        <end position="28"/>
    </location>
</feature>
<accession>A0A1G9EUQ2</accession>
<sequence length="110" mass="12035">MNENTGHTDSAPFRPIGDDSTGYDPTTGTFHREFDIDSETVLSAVVETVGAVTNRDPTAMEALYETVDPEALGTLLRSTRDRPIDITFAYERCQVTVSNDGRVVVEPPTN</sequence>
<dbReference type="OrthoDB" id="198810at2157"/>